<dbReference type="SUPFAM" id="SSF159888">
    <property type="entry name" value="YdhG-like"/>
    <property type="match status" value="1"/>
</dbReference>
<comment type="caution">
    <text evidence="1">The sequence shown here is derived from an EMBL/GenBank/DDBJ whole genome shotgun (WGS) entry which is preliminary data.</text>
</comment>
<organism evidence="1 2">
    <name type="scientific">Alteraurantiacibacter aquimixticola</name>
    <dbReference type="NCBI Taxonomy" id="2489173"/>
    <lineage>
        <taxon>Bacteria</taxon>
        <taxon>Pseudomonadati</taxon>
        <taxon>Pseudomonadota</taxon>
        <taxon>Alphaproteobacteria</taxon>
        <taxon>Sphingomonadales</taxon>
        <taxon>Erythrobacteraceae</taxon>
        <taxon>Alteraurantiacibacter</taxon>
    </lineage>
</organism>
<evidence type="ECO:0000313" key="2">
    <source>
        <dbReference type="Proteomes" id="UP000309389"/>
    </source>
</evidence>
<dbReference type="AlphaFoldDB" id="A0A4T3EWF6"/>
<dbReference type="RefSeq" id="WP_136694459.1">
    <property type="nucleotide sequence ID" value="NZ_SSHH01000004.1"/>
</dbReference>
<reference evidence="1 2" key="1">
    <citation type="submission" date="2019-04" db="EMBL/GenBank/DDBJ databases">
        <title>Altererythrobacter aquimixticola sp. nov., isolated from sediment of junction between the ocean and a freshwater spring.</title>
        <authorList>
            <person name="Yoon J.-H."/>
        </authorList>
    </citation>
    <scope>NUCLEOTIDE SEQUENCE [LARGE SCALE GENOMIC DNA]</scope>
    <source>
        <strain evidence="1 2">SSKS-13</strain>
    </source>
</reference>
<accession>A0A4T3EWF6</accession>
<name>A0A4T3EWF6_9SPHN</name>
<gene>
    <name evidence="1" type="ORF">E5222_14180</name>
</gene>
<evidence type="ECO:0000313" key="1">
    <source>
        <dbReference type="EMBL" id="TIX48885.1"/>
    </source>
</evidence>
<dbReference type="Proteomes" id="UP000309389">
    <property type="component" value="Unassembled WGS sequence"/>
</dbReference>
<dbReference type="Gene3D" id="3.90.1150.200">
    <property type="match status" value="1"/>
</dbReference>
<protein>
    <submittedName>
        <fullName evidence="1">DUF1801 domain-containing protein</fullName>
    </submittedName>
</protein>
<sequence length="115" mass="12503">MAADPHAAYFATLSPELRERLTAIRSELEARIPGTERVVAYKMPALRKGRVIAYFAAFKQHIGIYPPVTAPPALVAELAQWRGPKGNLSFPHAEPLPLELIGRVGEALAAQYGQG</sequence>
<dbReference type="EMBL" id="SSHH01000004">
    <property type="protein sequence ID" value="TIX48885.1"/>
    <property type="molecule type" value="Genomic_DNA"/>
</dbReference>
<keyword evidence="2" id="KW-1185">Reference proteome</keyword>
<dbReference type="OrthoDB" id="3236524at2"/>
<proteinExistence type="predicted"/>